<evidence type="ECO:0000256" key="1">
    <source>
        <dbReference type="ARBA" id="ARBA00022692"/>
    </source>
</evidence>
<evidence type="ECO:0000313" key="7">
    <source>
        <dbReference type="EMBL" id="MBM7851359.1"/>
    </source>
</evidence>
<feature type="domain" description="Major facilitator superfamily (MFS) profile" evidence="5">
    <location>
        <begin position="19"/>
        <end position="397"/>
    </location>
</feature>
<dbReference type="Proteomes" id="UP000758856">
    <property type="component" value="Unassembled WGS sequence"/>
</dbReference>
<dbReference type="PANTHER" id="PTHR42910">
    <property type="entry name" value="TRANSPORTER SCO4007-RELATED"/>
    <property type="match status" value="1"/>
</dbReference>
<feature type="transmembrane region" description="Helical" evidence="4">
    <location>
        <begin position="85"/>
        <end position="103"/>
    </location>
</feature>
<dbReference type="EMBL" id="JAFBCY010000002">
    <property type="protein sequence ID" value="MBM7851359.1"/>
    <property type="molecule type" value="Genomic_DNA"/>
</dbReference>
<sequence length="397" mass="40272">MTNVAETADGAAPAVDQKLVLFAAVACGAIVANLYYAQPLVDLIARDLALAPSAASGVVSLTQIGYGVGLILLAPLVDLTETRRLLTLTLGAAALALAATALAPSGAAFFAASFAIGVASTAAQMLLPIVANAAPAETRGQTVGTVMSGLLLGILLARPVASVLADVAGWRAVFGISAGLMVVIAVTLRAYVPSRAPQGGMSYGAFLGSMLTLLKRHRVLRRRAAYQAAMFAVFSLFWTAVPMRLSETYGWSHSWIGLFALAGAAGALVAPWAGRLADAGLTRPGTLAALVIAAIGFAVAGLDGWGGVAALLFGAVVVDVGVQINMLLGQRAIYGLDETARGRLNGLYVAMLFLGGAAGSALVSPLMTTWGWPAVAIAGALIPLAALAFAAFDDGRD</sequence>
<dbReference type="PANTHER" id="PTHR42910:SF1">
    <property type="entry name" value="MAJOR FACILITATOR SUPERFAMILY (MFS) PROFILE DOMAIN-CONTAINING PROTEIN"/>
    <property type="match status" value="1"/>
</dbReference>
<proteinExistence type="predicted"/>
<gene>
    <name evidence="6" type="ORF">GCM10008170_04350</name>
    <name evidence="7" type="ORF">JOD31_001584</name>
</gene>
<reference evidence="6" key="3">
    <citation type="submission" date="2023-01" db="EMBL/GenBank/DDBJ databases">
        <authorList>
            <person name="Sun Q."/>
            <person name="Evtushenko L."/>
        </authorList>
    </citation>
    <scope>NUCLEOTIDE SEQUENCE</scope>
    <source>
        <strain evidence="6">VKM B-1606</strain>
    </source>
</reference>
<dbReference type="InterPro" id="IPR011701">
    <property type="entry name" value="MFS"/>
</dbReference>
<keyword evidence="1 4" id="KW-0812">Transmembrane</keyword>
<keyword evidence="2 4" id="KW-1133">Transmembrane helix</keyword>
<evidence type="ECO:0000313" key="8">
    <source>
        <dbReference type="Proteomes" id="UP000758856"/>
    </source>
</evidence>
<name>A0A9W6MQW8_9HYPH</name>
<dbReference type="InterPro" id="IPR020846">
    <property type="entry name" value="MFS_dom"/>
</dbReference>
<feature type="transmembrane region" description="Helical" evidence="4">
    <location>
        <begin position="173"/>
        <end position="192"/>
    </location>
</feature>
<evidence type="ECO:0000256" key="4">
    <source>
        <dbReference type="SAM" id="Phobius"/>
    </source>
</evidence>
<accession>A0A9W6MQW8</accession>
<dbReference type="Proteomes" id="UP001143400">
    <property type="component" value="Unassembled WGS sequence"/>
</dbReference>
<feature type="transmembrane region" description="Helical" evidence="4">
    <location>
        <begin position="19"/>
        <end position="37"/>
    </location>
</feature>
<feature type="transmembrane region" description="Helical" evidence="4">
    <location>
        <begin position="109"/>
        <end position="131"/>
    </location>
</feature>
<dbReference type="PROSITE" id="PS50850">
    <property type="entry name" value="MFS"/>
    <property type="match status" value="1"/>
</dbReference>
<dbReference type="GO" id="GO:0022857">
    <property type="term" value="F:transmembrane transporter activity"/>
    <property type="evidence" value="ECO:0007669"/>
    <property type="project" value="InterPro"/>
</dbReference>
<feature type="transmembrane region" description="Helical" evidence="4">
    <location>
        <begin position="253"/>
        <end position="273"/>
    </location>
</feature>
<evidence type="ECO:0000256" key="2">
    <source>
        <dbReference type="ARBA" id="ARBA00022989"/>
    </source>
</evidence>
<organism evidence="6 9">
    <name type="scientific">Methylopila capsulata</name>
    <dbReference type="NCBI Taxonomy" id="61654"/>
    <lineage>
        <taxon>Bacteria</taxon>
        <taxon>Pseudomonadati</taxon>
        <taxon>Pseudomonadota</taxon>
        <taxon>Alphaproteobacteria</taxon>
        <taxon>Hyphomicrobiales</taxon>
        <taxon>Methylopilaceae</taxon>
        <taxon>Methylopila</taxon>
    </lineage>
</organism>
<dbReference type="RefSeq" id="WP_204949759.1">
    <property type="nucleotide sequence ID" value="NZ_BSFF01000001.1"/>
</dbReference>
<dbReference type="AlphaFoldDB" id="A0A9W6MQW8"/>
<keyword evidence="8" id="KW-1185">Reference proteome</keyword>
<feature type="transmembrane region" description="Helical" evidence="4">
    <location>
        <begin position="347"/>
        <end position="364"/>
    </location>
</feature>
<dbReference type="Pfam" id="PF07690">
    <property type="entry name" value="MFS_1"/>
    <property type="match status" value="1"/>
</dbReference>
<feature type="transmembrane region" description="Helical" evidence="4">
    <location>
        <begin position="143"/>
        <end position="161"/>
    </location>
</feature>
<keyword evidence="3 4" id="KW-0472">Membrane</keyword>
<dbReference type="InterPro" id="IPR036259">
    <property type="entry name" value="MFS_trans_sf"/>
</dbReference>
<evidence type="ECO:0000259" key="5">
    <source>
        <dbReference type="PROSITE" id="PS50850"/>
    </source>
</evidence>
<evidence type="ECO:0000313" key="6">
    <source>
        <dbReference type="EMBL" id="GLK54416.1"/>
    </source>
</evidence>
<dbReference type="Gene3D" id="1.20.1250.20">
    <property type="entry name" value="MFS general substrate transporter like domains"/>
    <property type="match status" value="1"/>
</dbReference>
<dbReference type="CDD" id="cd17324">
    <property type="entry name" value="MFS_NepI_like"/>
    <property type="match status" value="1"/>
</dbReference>
<protein>
    <submittedName>
        <fullName evidence="7">MFS family arabinose efflux permease</fullName>
    </submittedName>
    <submittedName>
        <fullName evidence="6">MFS transporter</fullName>
    </submittedName>
</protein>
<evidence type="ECO:0000256" key="3">
    <source>
        <dbReference type="ARBA" id="ARBA00023136"/>
    </source>
</evidence>
<feature type="transmembrane region" description="Helical" evidence="4">
    <location>
        <begin position="308"/>
        <end position="327"/>
    </location>
</feature>
<dbReference type="SUPFAM" id="SSF103473">
    <property type="entry name" value="MFS general substrate transporter"/>
    <property type="match status" value="1"/>
</dbReference>
<evidence type="ECO:0000313" key="9">
    <source>
        <dbReference type="Proteomes" id="UP001143400"/>
    </source>
</evidence>
<comment type="caution">
    <text evidence="6">The sequence shown here is derived from an EMBL/GenBank/DDBJ whole genome shotgun (WGS) entry which is preliminary data.</text>
</comment>
<dbReference type="EMBL" id="BSFF01000001">
    <property type="protein sequence ID" value="GLK54416.1"/>
    <property type="molecule type" value="Genomic_DNA"/>
</dbReference>
<feature type="transmembrane region" description="Helical" evidence="4">
    <location>
        <begin position="224"/>
        <end position="241"/>
    </location>
</feature>
<reference evidence="7 8" key="2">
    <citation type="submission" date="2021-01" db="EMBL/GenBank/DDBJ databases">
        <title>Genomic Encyclopedia of Type Strains, Phase IV (KMG-IV): sequencing the most valuable type-strain genomes for metagenomic binning, comparative biology and taxonomic classification.</title>
        <authorList>
            <person name="Goeker M."/>
        </authorList>
    </citation>
    <scope>NUCLEOTIDE SEQUENCE [LARGE SCALE GENOMIC DNA]</scope>
    <source>
        <strain evidence="7 8">DSM 6130</strain>
    </source>
</reference>
<feature type="transmembrane region" description="Helical" evidence="4">
    <location>
        <begin position="285"/>
        <end position="302"/>
    </location>
</feature>
<feature type="transmembrane region" description="Helical" evidence="4">
    <location>
        <begin position="370"/>
        <end position="392"/>
    </location>
</feature>
<feature type="transmembrane region" description="Helical" evidence="4">
    <location>
        <begin position="49"/>
        <end position="73"/>
    </location>
</feature>
<reference evidence="6" key="1">
    <citation type="journal article" date="2014" name="Int. J. Syst. Evol. Microbiol.">
        <title>Complete genome sequence of Corynebacterium casei LMG S-19264T (=DSM 44701T), isolated from a smear-ripened cheese.</title>
        <authorList>
            <consortium name="US DOE Joint Genome Institute (JGI-PGF)"/>
            <person name="Walter F."/>
            <person name="Albersmeier A."/>
            <person name="Kalinowski J."/>
            <person name="Ruckert C."/>
        </authorList>
    </citation>
    <scope>NUCLEOTIDE SEQUENCE</scope>
    <source>
        <strain evidence="6">VKM B-1606</strain>
    </source>
</reference>